<dbReference type="InterPro" id="IPR001611">
    <property type="entry name" value="Leu-rich_rpt"/>
</dbReference>
<dbReference type="SUPFAM" id="SSF52047">
    <property type="entry name" value="RNI-like"/>
    <property type="match status" value="1"/>
</dbReference>
<dbReference type="PANTHER" id="PTHR24111">
    <property type="entry name" value="LEUCINE-RICH REPEAT-CONTAINING PROTEIN 34"/>
    <property type="match status" value="1"/>
</dbReference>
<comment type="caution">
    <text evidence="2">The sequence shown here is derived from an EMBL/GenBank/DDBJ whole genome shotgun (WGS) entry which is preliminary data.</text>
</comment>
<protein>
    <recommendedName>
        <fullName evidence="4">RNI-like protein</fullName>
    </recommendedName>
</protein>
<sequence>MVQPKSAAAVSLASRKTVSMDGQGLTSTQGARQIIDAISSRRAVTSLILSHNNLGDDGCEELFQFLCTEKGTKHKIVDIRLFSNHIGDRGLSSIGSYLHRNTTLKDLLIQNVCAIPITLSHAYTTIPQNNFTGDEQATLAFTQALNDSRLEILALSTNHYNLNSFARVFFGALESSALREVQLSTSGLTYDCIPSIVSYLTSPRCHLQSLRLNGNQLGKRGVVALIENIELANYSLLKLDIFSNAVEPGPAEDEDDGGLQPDTLIKLQARLRAVTDRNGRLKRATERDAFALLRHSRAVLLHSIAPRPDNTRYIPRLPIEIQLYILSFFAPTLSSAQRIRIFNYASNPATLPQLLPPLKSSACVPDPSGFAFGNGGGLGIDFGLGKKSSLCSNGRCLGAGNSVVCRRESERLKYLTEVRCNFYEPEGRDS</sequence>
<name>A0AAD5YJZ2_9APHY</name>
<dbReference type="PANTHER" id="PTHR24111:SF0">
    <property type="entry name" value="LEUCINE-RICH REPEAT-CONTAINING PROTEIN"/>
    <property type="match status" value="1"/>
</dbReference>
<keyword evidence="1" id="KW-0677">Repeat</keyword>
<evidence type="ECO:0000313" key="2">
    <source>
        <dbReference type="EMBL" id="KAJ3486208.1"/>
    </source>
</evidence>
<proteinExistence type="predicted"/>
<accession>A0AAD5YJZ2</accession>
<gene>
    <name evidence="2" type="ORF">NLI96_g4389</name>
</gene>
<reference evidence="2" key="1">
    <citation type="submission" date="2022-07" db="EMBL/GenBank/DDBJ databases">
        <title>Genome Sequence of Physisporinus lineatus.</title>
        <authorList>
            <person name="Buettner E."/>
        </authorList>
    </citation>
    <scope>NUCLEOTIDE SEQUENCE</scope>
    <source>
        <strain evidence="2">VT162</strain>
    </source>
</reference>
<dbReference type="Proteomes" id="UP001212997">
    <property type="component" value="Unassembled WGS sequence"/>
</dbReference>
<organism evidence="2 3">
    <name type="scientific">Meripilus lineatus</name>
    <dbReference type="NCBI Taxonomy" id="2056292"/>
    <lineage>
        <taxon>Eukaryota</taxon>
        <taxon>Fungi</taxon>
        <taxon>Dikarya</taxon>
        <taxon>Basidiomycota</taxon>
        <taxon>Agaricomycotina</taxon>
        <taxon>Agaricomycetes</taxon>
        <taxon>Polyporales</taxon>
        <taxon>Meripilaceae</taxon>
        <taxon>Meripilus</taxon>
    </lineage>
</organism>
<dbReference type="InterPro" id="IPR032675">
    <property type="entry name" value="LRR_dom_sf"/>
</dbReference>
<dbReference type="EMBL" id="JANAWD010000128">
    <property type="protein sequence ID" value="KAJ3486208.1"/>
    <property type="molecule type" value="Genomic_DNA"/>
</dbReference>
<dbReference type="Pfam" id="PF13516">
    <property type="entry name" value="LRR_6"/>
    <property type="match status" value="3"/>
</dbReference>
<evidence type="ECO:0008006" key="4">
    <source>
        <dbReference type="Google" id="ProtNLM"/>
    </source>
</evidence>
<evidence type="ECO:0000256" key="1">
    <source>
        <dbReference type="ARBA" id="ARBA00022737"/>
    </source>
</evidence>
<dbReference type="AlphaFoldDB" id="A0AAD5YJZ2"/>
<keyword evidence="3" id="KW-1185">Reference proteome</keyword>
<evidence type="ECO:0000313" key="3">
    <source>
        <dbReference type="Proteomes" id="UP001212997"/>
    </source>
</evidence>
<dbReference type="Gene3D" id="3.80.10.10">
    <property type="entry name" value="Ribonuclease Inhibitor"/>
    <property type="match status" value="2"/>
</dbReference>
<dbReference type="InterPro" id="IPR052201">
    <property type="entry name" value="LRR-containing_regulator"/>
</dbReference>